<dbReference type="InterPro" id="IPR024385">
    <property type="entry name" value="DUF3854"/>
</dbReference>
<evidence type="ECO:0000259" key="1">
    <source>
        <dbReference type="Pfam" id="PF12965"/>
    </source>
</evidence>
<dbReference type="RefSeq" id="WP_190465303.1">
    <property type="nucleotide sequence ID" value="NZ_JACJPW010000037.1"/>
</dbReference>
<dbReference type="NCBIfam" id="NF042913">
    <property type="entry name" value="CyRepA1"/>
    <property type="match status" value="1"/>
</dbReference>
<dbReference type="InterPro" id="IPR027417">
    <property type="entry name" value="P-loop_NTPase"/>
</dbReference>
<dbReference type="SUPFAM" id="SSF52540">
    <property type="entry name" value="P-loop containing nucleoside triphosphate hydrolases"/>
    <property type="match status" value="1"/>
</dbReference>
<evidence type="ECO:0000313" key="2">
    <source>
        <dbReference type="EMBL" id="MBD2182492.1"/>
    </source>
</evidence>
<evidence type="ECO:0000313" key="3">
    <source>
        <dbReference type="Proteomes" id="UP000641646"/>
    </source>
</evidence>
<reference evidence="2" key="1">
    <citation type="journal article" date="2015" name="ISME J.">
        <title>Draft Genome Sequence of Streptomyces incarnatus NRRL8089, which Produces the Nucleoside Antibiotic Sinefungin.</title>
        <authorList>
            <person name="Oshima K."/>
            <person name="Hattori M."/>
            <person name="Shimizu H."/>
            <person name="Fukuda K."/>
            <person name="Nemoto M."/>
            <person name="Inagaki K."/>
            <person name="Tamura T."/>
        </authorList>
    </citation>
    <scope>NUCLEOTIDE SEQUENCE</scope>
    <source>
        <strain evidence="2">FACHB-1375</strain>
    </source>
</reference>
<dbReference type="PANTHER" id="PTHR34985">
    <property type="entry name" value="SLR0554 PROTEIN"/>
    <property type="match status" value="1"/>
</dbReference>
<dbReference type="Proteomes" id="UP000641646">
    <property type="component" value="Unassembled WGS sequence"/>
</dbReference>
<name>A0A926VEY3_9CYAN</name>
<dbReference type="Gene3D" id="3.40.1360.10">
    <property type="match status" value="1"/>
</dbReference>
<comment type="caution">
    <text evidence="2">The sequence shown here is derived from an EMBL/GenBank/DDBJ whole genome shotgun (WGS) entry which is preliminary data.</text>
</comment>
<protein>
    <submittedName>
        <fullName evidence="2">DUF3854 domain-containing protein</fullName>
    </submittedName>
</protein>
<dbReference type="EMBL" id="JACJPW010000037">
    <property type="protein sequence ID" value="MBD2182492.1"/>
    <property type="molecule type" value="Genomic_DNA"/>
</dbReference>
<dbReference type="InterPro" id="IPR049996">
    <property type="entry name" value="Slr7037-like"/>
</dbReference>
<feature type="domain" description="DUF3854" evidence="1">
    <location>
        <begin position="150"/>
        <end position="275"/>
    </location>
</feature>
<keyword evidence="3" id="KW-1185">Reference proteome</keyword>
<gene>
    <name evidence="2" type="ORF">H6G03_15545</name>
</gene>
<dbReference type="PANTHER" id="PTHR34985:SF1">
    <property type="entry name" value="SLR0554 PROTEIN"/>
    <property type="match status" value="1"/>
</dbReference>
<reference evidence="2" key="2">
    <citation type="submission" date="2020-08" db="EMBL/GenBank/DDBJ databases">
        <authorList>
            <person name="Chen M."/>
            <person name="Teng W."/>
            <person name="Zhao L."/>
            <person name="Hu C."/>
            <person name="Zhou Y."/>
            <person name="Han B."/>
            <person name="Song L."/>
            <person name="Shu W."/>
        </authorList>
    </citation>
    <scope>NUCLEOTIDE SEQUENCE</scope>
    <source>
        <strain evidence="2">FACHB-1375</strain>
    </source>
</reference>
<dbReference type="CDD" id="cd01029">
    <property type="entry name" value="TOPRIM_primases"/>
    <property type="match status" value="1"/>
</dbReference>
<organism evidence="2 3">
    <name type="scientific">Aerosakkonema funiforme FACHB-1375</name>
    <dbReference type="NCBI Taxonomy" id="2949571"/>
    <lineage>
        <taxon>Bacteria</taxon>
        <taxon>Bacillati</taxon>
        <taxon>Cyanobacteriota</taxon>
        <taxon>Cyanophyceae</taxon>
        <taxon>Oscillatoriophycideae</taxon>
        <taxon>Aerosakkonematales</taxon>
        <taxon>Aerosakkonemataceae</taxon>
        <taxon>Aerosakkonema</taxon>
    </lineage>
</organism>
<dbReference type="AlphaFoldDB" id="A0A926VEY3"/>
<dbReference type="InterPro" id="IPR034154">
    <property type="entry name" value="TOPRIM_DnaG/twinkle"/>
</dbReference>
<accession>A0A926VEY3</accession>
<sequence length="1043" mass="119031">MRPLSLDPEHFRELVSCSGIDCKLAALNFISLTADAVVDRLWISPAMCSAGIQHSSWLRRHAFIAAGGWWCSGLDPLNNWREMKWGCYKPNRPRLNKKGKSIKYEHPPKTPTRVFCLRVPLHVWQQVSRRYNVAMPENIVITETGEALGFWQWVVAEKIPVIICEGAKKAAALLSQGYAAIALPGISNGYRSSKDFQGNVISRQLIPEFLPFTEKVRTFYICFDYETKPKTLRAVNNAIAQLGKLFNDKSCSVKVIRLPGMEKGVDDFIVAQGAAAFELVYRASADCETDIAKTKPHTELSYAIALTLNRPYLENLPFPASGLVGVKSAKGTGKTTALLPLIEAAKKRGQPILLLTHRIQLGQFLCEKIGVKWGIGHGNHRRDAETSYRCEEIRQSLPMPQTRSLGLCIDSIWKLNPSQWQGAIVILDEVEQCLWHLLNSNTCKEKRILILRVFQQLIATVLQSGGLVIAQDADLSDLSLDYLKGLSGIEISPWVAVNEWQCDRGWDVTFYDTPNPTLLIQQLEVDLIAGKKCYVTTDSRSGRYSCETIDRYIKQRLEQLIHKYPKTLVVSSQTTRTSGHEAVNFVEDINKKALEYDAVFVTPSLGTGVSIDGEHFDRVYGIFQGVIPDWEARQALARVRANMPRFIWCAKRGIGSIGCGSKNYRVLSEWYQENHKENLALMSPLYKVDVDLPFVCDPIHLRIWAKLAARVNGSIALYRQSMLEGLMAEKHRVNVISDVSPTDIVRDLRMALIATNSADLEIRKNLVLQIVKVQKEFYERSQKSKSIKKQIKRIRTQAEFQSACAVACACDISHKEYDRLLGKRSLTDDEQNQIDKYILRQRYGVEVTPQLKLRDDKGYYSQLLLHYYLTHESEYFRIRDFQEWHLQLYRGEGKVFLPDINVYTLKVEALLALGVQQFLEQEREFRQTDADLIRLKETAFRYSKQIKKTIGINIPMETERYTVTSIKLANKLLSLLGLKLEYFKVDEVQGNQTKVYRIAPEILDDGREEIFQLWHKRDTLILETLSQRRLDLESRSHFGVSVR</sequence>
<proteinExistence type="predicted"/>
<dbReference type="Pfam" id="PF12965">
    <property type="entry name" value="DUF3854"/>
    <property type="match status" value="1"/>
</dbReference>